<keyword evidence="10 14" id="KW-0408">Iron</keyword>
<dbReference type="InterPro" id="IPR004852">
    <property type="entry name" value="Di-haem_cyt_c_peroxidsae"/>
</dbReference>
<evidence type="ECO:0000313" key="17">
    <source>
        <dbReference type="EMBL" id="BAP55797.1"/>
    </source>
</evidence>
<dbReference type="PIRSF" id="PIRSF000294">
    <property type="entry name" value="Cytochrome-c_peroxidase"/>
    <property type="match status" value="1"/>
</dbReference>
<keyword evidence="8" id="KW-0249">Electron transport</keyword>
<dbReference type="PANTHER" id="PTHR30600:SF7">
    <property type="entry name" value="CYTOCHROME C PEROXIDASE-RELATED"/>
    <property type="match status" value="1"/>
</dbReference>
<evidence type="ECO:0000256" key="14">
    <source>
        <dbReference type="PIRSR" id="PIRSR000294-2"/>
    </source>
</evidence>
<dbReference type="KEGG" id="tig:THII_1500"/>
<dbReference type="InterPro" id="IPR009056">
    <property type="entry name" value="Cyt_c-like_dom"/>
</dbReference>
<dbReference type="OrthoDB" id="9805202at2"/>
<evidence type="ECO:0000256" key="12">
    <source>
        <dbReference type="ARBA" id="ARBA00073576"/>
    </source>
</evidence>
<evidence type="ECO:0000256" key="1">
    <source>
        <dbReference type="ARBA" id="ARBA00004418"/>
    </source>
</evidence>
<gene>
    <name evidence="17" type="ORF">THII_1500</name>
</gene>
<evidence type="ECO:0000259" key="16">
    <source>
        <dbReference type="PROSITE" id="PS51007"/>
    </source>
</evidence>
<comment type="PTM">
    <text evidence="13">Binds 2 heme groups per subunit.</text>
</comment>
<comment type="pathway">
    <text evidence="2">One-carbon metabolism; methylamine degradation.</text>
</comment>
<keyword evidence="7" id="KW-0574">Periplasm</keyword>
<evidence type="ECO:0000256" key="10">
    <source>
        <dbReference type="ARBA" id="ARBA00023004"/>
    </source>
</evidence>
<reference evidence="17 18" key="1">
    <citation type="journal article" date="2014" name="ISME J.">
        <title>Ecophysiology of Thioploca ingrica as revealed by the complete genome sequence supplemented with proteomic evidence.</title>
        <authorList>
            <person name="Kojima H."/>
            <person name="Ogura Y."/>
            <person name="Yamamoto N."/>
            <person name="Togashi T."/>
            <person name="Mori H."/>
            <person name="Watanabe T."/>
            <person name="Nemoto F."/>
            <person name="Kurokawa K."/>
            <person name="Hayashi T."/>
            <person name="Fukui M."/>
        </authorList>
    </citation>
    <scope>NUCLEOTIDE SEQUENCE [LARGE SCALE GENOMIC DNA]</scope>
</reference>
<dbReference type="InterPro" id="IPR026259">
    <property type="entry name" value="MauG/Cytc_peroxidase"/>
</dbReference>
<keyword evidence="4 13" id="KW-0349">Heme</keyword>
<dbReference type="Gene3D" id="1.10.760.10">
    <property type="entry name" value="Cytochrome c-like domain"/>
    <property type="match status" value="2"/>
</dbReference>
<dbReference type="Proteomes" id="UP000031623">
    <property type="component" value="Chromosome"/>
</dbReference>
<feature type="domain" description="Cytochrome c" evidence="16">
    <location>
        <begin position="197"/>
        <end position="323"/>
    </location>
</feature>
<feature type="binding site" description="covalent" evidence="13">
    <location>
        <position position="214"/>
    </location>
    <ligand>
        <name>heme c</name>
        <dbReference type="ChEBI" id="CHEBI:61717"/>
        <label>2</label>
    </ligand>
</feature>
<feature type="binding site" description="covalent" evidence="13">
    <location>
        <position position="65"/>
    </location>
    <ligand>
        <name>heme c</name>
        <dbReference type="ChEBI" id="CHEBI:61717"/>
        <label>1</label>
    </ligand>
</feature>
<dbReference type="GO" id="GO:0009055">
    <property type="term" value="F:electron transfer activity"/>
    <property type="evidence" value="ECO:0007669"/>
    <property type="project" value="InterPro"/>
</dbReference>
<comment type="subcellular location">
    <subcellularLocation>
        <location evidence="1">Periplasm</location>
    </subcellularLocation>
</comment>
<dbReference type="EMBL" id="AP014633">
    <property type="protein sequence ID" value="BAP55797.1"/>
    <property type="molecule type" value="Genomic_DNA"/>
</dbReference>
<evidence type="ECO:0000256" key="8">
    <source>
        <dbReference type="ARBA" id="ARBA00022982"/>
    </source>
</evidence>
<keyword evidence="5 14" id="KW-0479">Metal-binding</keyword>
<dbReference type="PANTHER" id="PTHR30600">
    <property type="entry name" value="CYTOCHROME C PEROXIDASE-RELATED"/>
    <property type="match status" value="1"/>
</dbReference>
<keyword evidence="18" id="KW-1185">Reference proteome</keyword>
<keyword evidence="3" id="KW-0813">Transport</keyword>
<dbReference type="InterPro" id="IPR036909">
    <property type="entry name" value="Cyt_c-like_dom_sf"/>
</dbReference>
<organism evidence="17 18">
    <name type="scientific">Thioploca ingrica</name>
    <dbReference type="NCBI Taxonomy" id="40754"/>
    <lineage>
        <taxon>Bacteria</taxon>
        <taxon>Pseudomonadati</taxon>
        <taxon>Pseudomonadota</taxon>
        <taxon>Gammaproteobacteria</taxon>
        <taxon>Thiotrichales</taxon>
        <taxon>Thiotrichaceae</taxon>
        <taxon>Thioploca</taxon>
    </lineage>
</organism>
<feature type="chain" id="PRO_5001852737" description="Methylamine utilization protein MauG" evidence="15">
    <location>
        <begin position="23"/>
        <end position="345"/>
    </location>
</feature>
<feature type="binding site" description="axial binding residue" evidence="14">
    <location>
        <position position="69"/>
    </location>
    <ligand>
        <name>heme c</name>
        <dbReference type="ChEBI" id="CHEBI:61717"/>
        <label>1</label>
    </ligand>
    <ligandPart>
        <name>Fe</name>
        <dbReference type="ChEBI" id="CHEBI:18248"/>
    </ligandPart>
</feature>
<evidence type="ECO:0000256" key="6">
    <source>
        <dbReference type="ARBA" id="ARBA00022729"/>
    </source>
</evidence>
<evidence type="ECO:0000256" key="11">
    <source>
        <dbReference type="ARBA" id="ARBA00058991"/>
    </source>
</evidence>
<keyword evidence="6 15" id="KW-0732">Signal</keyword>
<dbReference type="HOGENOM" id="CLU_034652_1_1_6"/>
<feature type="domain" description="Cytochrome c" evidence="16">
    <location>
        <begin position="43"/>
        <end position="178"/>
    </location>
</feature>
<feature type="binding site" description="axial binding residue" evidence="14">
    <location>
        <position position="298"/>
    </location>
    <ligand>
        <name>heme c</name>
        <dbReference type="ChEBI" id="CHEBI:61717"/>
        <label>2</label>
    </ligand>
    <ligandPart>
        <name>Fe</name>
        <dbReference type="ChEBI" id="CHEBI:18248"/>
    </ligandPart>
</feature>
<proteinExistence type="predicted"/>
<keyword evidence="17" id="KW-0575">Peroxidase</keyword>
<dbReference type="SUPFAM" id="SSF46626">
    <property type="entry name" value="Cytochrome c"/>
    <property type="match status" value="2"/>
</dbReference>
<keyword evidence="9" id="KW-0560">Oxidoreductase</keyword>
<dbReference type="GO" id="GO:0004130">
    <property type="term" value="F:cytochrome-c peroxidase activity"/>
    <property type="evidence" value="ECO:0007669"/>
    <property type="project" value="TreeGrafter"/>
</dbReference>
<evidence type="ECO:0000313" key="18">
    <source>
        <dbReference type="Proteomes" id="UP000031623"/>
    </source>
</evidence>
<comment type="function">
    <text evidence="11">Involved in methylamine metabolism. Essential for the maturation of the beta subunit of MADH, presumably via a step in the biosynthesis of tryptophan tryptophylquinone (TTQ), the cofactor of MADH.</text>
</comment>
<dbReference type="GO" id="GO:0020037">
    <property type="term" value="F:heme binding"/>
    <property type="evidence" value="ECO:0007669"/>
    <property type="project" value="InterPro"/>
</dbReference>
<evidence type="ECO:0000256" key="2">
    <source>
        <dbReference type="ARBA" id="ARBA00004856"/>
    </source>
</evidence>
<accession>A0A090AJT7</accession>
<feature type="binding site" description="covalent" evidence="13">
    <location>
        <position position="68"/>
    </location>
    <ligand>
        <name>heme c</name>
        <dbReference type="ChEBI" id="CHEBI:61717"/>
        <label>1</label>
    </ligand>
</feature>
<comment type="cofactor">
    <cofactor evidence="13">
        <name>heme</name>
        <dbReference type="ChEBI" id="CHEBI:30413"/>
    </cofactor>
    <text evidence="13">Binds 2 heme groups.</text>
</comment>
<evidence type="ECO:0000256" key="3">
    <source>
        <dbReference type="ARBA" id="ARBA00022448"/>
    </source>
</evidence>
<evidence type="ECO:0000256" key="9">
    <source>
        <dbReference type="ARBA" id="ARBA00023002"/>
    </source>
</evidence>
<evidence type="ECO:0000256" key="7">
    <source>
        <dbReference type="ARBA" id="ARBA00022764"/>
    </source>
</evidence>
<protein>
    <recommendedName>
        <fullName evidence="12">Methylamine utilization protein MauG</fullName>
    </recommendedName>
</protein>
<evidence type="ECO:0000256" key="13">
    <source>
        <dbReference type="PIRSR" id="PIRSR000294-1"/>
    </source>
</evidence>
<dbReference type="PROSITE" id="PS51007">
    <property type="entry name" value="CYTC"/>
    <property type="match status" value="2"/>
</dbReference>
<evidence type="ECO:0000256" key="15">
    <source>
        <dbReference type="SAM" id="SignalP"/>
    </source>
</evidence>
<dbReference type="AlphaFoldDB" id="A0A090AJT7"/>
<feature type="signal peptide" evidence="15">
    <location>
        <begin position="1"/>
        <end position="22"/>
    </location>
</feature>
<feature type="binding site" description="covalent" evidence="13">
    <location>
        <position position="211"/>
    </location>
    <ligand>
        <name>heme c</name>
        <dbReference type="ChEBI" id="CHEBI:61717"/>
        <label>2</label>
    </ligand>
</feature>
<dbReference type="Pfam" id="PF03150">
    <property type="entry name" value="CCP_MauG"/>
    <property type="match status" value="1"/>
</dbReference>
<feature type="binding site" description="axial binding residue" evidence="14">
    <location>
        <position position="215"/>
    </location>
    <ligand>
        <name>heme c</name>
        <dbReference type="ChEBI" id="CHEBI:61717"/>
        <label>2</label>
    </ligand>
    <ligandPart>
        <name>Fe</name>
        <dbReference type="ChEBI" id="CHEBI:18248"/>
    </ligandPart>
</feature>
<evidence type="ECO:0000256" key="4">
    <source>
        <dbReference type="ARBA" id="ARBA00022617"/>
    </source>
</evidence>
<dbReference type="GO" id="GO:0046872">
    <property type="term" value="F:metal ion binding"/>
    <property type="evidence" value="ECO:0007669"/>
    <property type="project" value="UniProtKB-KW"/>
</dbReference>
<evidence type="ECO:0000256" key="5">
    <source>
        <dbReference type="ARBA" id="ARBA00022723"/>
    </source>
</evidence>
<sequence>MKSFYTTLITSLLSVATLPLYAAPWEALPNSPPIPADNPQTEAKILLGKTLYFDPRLSSTGTISCNSCHNVMAGGDDNRPHSVGVEGKQGGRSAPTVWNSAFLSVQFWDGRASSLEEQAKGPVTNPVEMGMKDWDAVINRLEAVPGYVTLFKSAFGDDKPLTADNAVKAIAAYERTLITPNSAYDRYVKGDKTALTEQQVKGMNTFAELGCTSCHAGPNFSGPSLSMGEGFFMKFPTFAGSQYETQYNLTQDMGRYSATKKEADKHLWRVPTLRNIALTAPYFHNGAVLTLDEAVRVMAKTQLNQALTDKQAQDIVAFLNALTGDFPEQTPLRLPSTPGKQIISP</sequence>
<dbReference type="FunFam" id="1.10.760.10:FF:000019">
    <property type="entry name" value="Di-heme cytochrome C peroxidase"/>
    <property type="match status" value="1"/>
</dbReference>
<dbReference type="InterPro" id="IPR051395">
    <property type="entry name" value="Cytochrome_c_Peroxidase/MauG"/>
</dbReference>
<name>A0A090AJT7_9GAMM</name>
<dbReference type="GO" id="GO:0042597">
    <property type="term" value="C:periplasmic space"/>
    <property type="evidence" value="ECO:0007669"/>
    <property type="project" value="UniProtKB-SubCell"/>
</dbReference>
<dbReference type="STRING" id="40754.THII_1500"/>